<protein>
    <submittedName>
        <fullName evidence="2">Uncharacterized protein</fullName>
    </submittedName>
</protein>
<feature type="region of interest" description="Disordered" evidence="1">
    <location>
        <begin position="1"/>
        <end position="24"/>
    </location>
</feature>
<reference evidence="2 3" key="1">
    <citation type="journal article" date="2018" name="PLoS Pathog.">
        <title>Evolution of structural diversity of trichothecenes, a family of toxins produced by plant pathogenic and entomopathogenic fungi.</title>
        <authorList>
            <person name="Proctor R.H."/>
            <person name="McCormick S.P."/>
            <person name="Kim H.S."/>
            <person name="Cardoza R.E."/>
            <person name="Stanley A.M."/>
            <person name="Lindo L."/>
            <person name="Kelly A."/>
            <person name="Brown D.W."/>
            <person name="Lee T."/>
            <person name="Vaughan M.M."/>
            <person name="Alexander N.J."/>
            <person name="Busman M."/>
            <person name="Gutierrez S."/>
        </authorList>
    </citation>
    <scope>NUCLEOTIDE SEQUENCE [LARGE SCALE GENOMIC DNA]</scope>
    <source>
        <strain evidence="2 3">NRRL 3299</strain>
    </source>
</reference>
<comment type="caution">
    <text evidence="2">The sequence shown here is derived from an EMBL/GenBank/DDBJ whole genome shotgun (WGS) entry which is preliminary data.</text>
</comment>
<dbReference type="AlphaFoldDB" id="A0A395SMF2"/>
<keyword evidence="3" id="KW-1185">Reference proteome</keyword>
<dbReference type="Proteomes" id="UP000266152">
    <property type="component" value="Unassembled WGS sequence"/>
</dbReference>
<evidence type="ECO:0000313" key="2">
    <source>
        <dbReference type="EMBL" id="RGP73630.1"/>
    </source>
</evidence>
<evidence type="ECO:0000313" key="3">
    <source>
        <dbReference type="Proteomes" id="UP000266152"/>
    </source>
</evidence>
<name>A0A395SMF2_FUSSP</name>
<sequence>MDSADSPPQEAQASGQKQPEPRSLMLPLHIYDVSSIQEALLYGASATTNPSETVNGTAASSARLKALKDMIVGFDSVMGTPSRIPSRL</sequence>
<accession>A0A395SMF2</accession>
<proteinExistence type="predicted"/>
<evidence type="ECO:0000256" key="1">
    <source>
        <dbReference type="SAM" id="MobiDB-lite"/>
    </source>
</evidence>
<gene>
    <name evidence="2" type="ORF">FSPOR_2006</name>
</gene>
<organism evidence="2 3">
    <name type="scientific">Fusarium sporotrichioides</name>
    <dbReference type="NCBI Taxonomy" id="5514"/>
    <lineage>
        <taxon>Eukaryota</taxon>
        <taxon>Fungi</taxon>
        <taxon>Dikarya</taxon>
        <taxon>Ascomycota</taxon>
        <taxon>Pezizomycotina</taxon>
        <taxon>Sordariomycetes</taxon>
        <taxon>Hypocreomycetidae</taxon>
        <taxon>Hypocreales</taxon>
        <taxon>Nectriaceae</taxon>
        <taxon>Fusarium</taxon>
    </lineage>
</organism>
<dbReference type="EMBL" id="PXOF01000026">
    <property type="protein sequence ID" value="RGP73630.1"/>
    <property type="molecule type" value="Genomic_DNA"/>
</dbReference>